<evidence type="ECO:0000313" key="1">
    <source>
        <dbReference type="EMBL" id="QOC97323.1"/>
    </source>
</evidence>
<dbReference type="EMBL" id="CP061723">
    <property type="protein sequence ID" value="QOC97323.1"/>
    <property type="molecule type" value="Genomic_DNA"/>
</dbReference>
<name>A0ABD7BCL2_PSEPU</name>
<protein>
    <submittedName>
        <fullName evidence="1">Uncharacterized protein</fullName>
    </submittedName>
</protein>
<gene>
    <name evidence="1" type="ORF">ID616_25270</name>
</gene>
<sequence>MLGVNENLSHFNMCRLILDGPSTIDFSFKSASYQLDFADCRVKSGYGYLIRRIDGDEVDCQLLMWLTLYFGESATDPYAVRNSTCSFMRGDLPFNTRLFLKYIRKVERRPLKSNPKWKNDFIHKSLSSYCLGVQMADMYMPYTLGLFALSIECLANASLDVRGKYSQLGSKGYKRIIGKVVRQDKNNDPEHRRKVREFMKYLDQEIDVIMHMRNAFYGHGLIYEPEHRKKLTQCMTDWMIKHGLEHKKSKRKWFSDKQLERSLEINKFALFKLAQNVNRILFAYYLGVSFEIPFTQYDFQVKHAPWDVIEYEHPQRIS</sequence>
<dbReference type="Proteomes" id="UP000516786">
    <property type="component" value="Chromosome"/>
</dbReference>
<accession>A0ABD7BCL2</accession>
<reference evidence="1 2" key="1">
    <citation type="submission" date="2020-09" db="EMBL/GenBank/DDBJ databases">
        <title>Co-existence of a novel multidrug-resistance efflux pump with carbapenem resistance gene blaVIM-2 in one megaplasmid in Pseudomonas putida.</title>
        <authorList>
            <person name="Peng K."/>
            <person name="Li R."/>
        </authorList>
    </citation>
    <scope>NUCLEOTIDE SEQUENCE [LARGE SCALE GENOMIC DNA]</scope>
    <source>
        <strain evidence="1 2">ZXPA-20</strain>
    </source>
</reference>
<dbReference type="RefSeq" id="WP_191086964.1">
    <property type="nucleotide sequence ID" value="NZ_CP061723.1"/>
</dbReference>
<evidence type="ECO:0000313" key="2">
    <source>
        <dbReference type="Proteomes" id="UP000516786"/>
    </source>
</evidence>
<dbReference type="AlphaFoldDB" id="A0ABD7BCL2"/>
<organism evidence="1 2">
    <name type="scientific">Pseudomonas putida</name>
    <name type="common">Arthrobacter siderocapsulatus</name>
    <dbReference type="NCBI Taxonomy" id="303"/>
    <lineage>
        <taxon>Bacteria</taxon>
        <taxon>Pseudomonadati</taxon>
        <taxon>Pseudomonadota</taxon>
        <taxon>Gammaproteobacteria</taxon>
        <taxon>Pseudomonadales</taxon>
        <taxon>Pseudomonadaceae</taxon>
        <taxon>Pseudomonas</taxon>
    </lineage>
</organism>
<proteinExistence type="predicted"/>